<evidence type="ECO:0000313" key="1">
    <source>
        <dbReference type="EMBL" id="MFD0869245.1"/>
    </source>
</evidence>
<organism evidence="1 2">
    <name type="scientific">Paenibacillus residui</name>
    <dbReference type="NCBI Taxonomy" id="629724"/>
    <lineage>
        <taxon>Bacteria</taxon>
        <taxon>Bacillati</taxon>
        <taxon>Bacillota</taxon>
        <taxon>Bacilli</taxon>
        <taxon>Bacillales</taxon>
        <taxon>Paenibacillaceae</taxon>
        <taxon>Paenibacillus</taxon>
    </lineage>
</organism>
<accession>A0ABW3D7X0</accession>
<sequence length="87" mass="9770">MLKITLRGTPYEIGFQHGQSLKPLVNGIVGYLLHSDQNWQEKEIQETINRLNELAPELLAEMKAPKDINDTLPSKICCPKASCPNKP</sequence>
<protein>
    <submittedName>
        <fullName evidence="1">Uncharacterized protein</fullName>
    </submittedName>
</protein>
<dbReference type="Proteomes" id="UP001597120">
    <property type="component" value="Unassembled WGS sequence"/>
</dbReference>
<name>A0ABW3D7X0_9BACL</name>
<evidence type="ECO:0000313" key="2">
    <source>
        <dbReference type="Proteomes" id="UP001597120"/>
    </source>
</evidence>
<comment type="caution">
    <text evidence="1">The sequence shown here is derived from an EMBL/GenBank/DDBJ whole genome shotgun (WGS) entry which is preliminary data.</text>
</comment>
<gene>
    <name evidence="1" type="ORF">ACFQ03_08780</name>
</gene>
<dbReference type="EMBL" id="JBHTIU010000028">
    <property type="protein sequence ID" value="MFD0869245.1"/>
    <property type="molecule type" value="Genomic_DNA"/>
</dbReference>
<keyword evidence="2" id="KW-1185">Reference proteome</keyword>
<proteinExistence type="predicted"/>
<dbReference type="RefSeq" id="WP_379287521.1">
    <property type="nucleotide sequence ID" value="NZ_JBHTIU010000028.1"/>
</dbReference>
<reference evidence="2" key="1">
    <citation type="journal article" date="2019" name="Int. J. Syst. Evol. Microbiol.">
        <title>The Global Catalogue of Microorganisms (GCM) 10K type strain sequencing project: providing services to taxonomists for standard genome sequencing and annotation.</title>
        <authorList>
            <consortium name="The Broad Institute Genomics Platform"/>
            <consortium name="The Broad Institute Genome Sequencing Center for Infectious Disease"/>
            <person name="Wu L."/>
            <person name="Ma J."/>
        </authorList>
    </citation>
    <scope>NUCLEOTIDE SEQUENCE [LARGE SCALE GENOMIC DNA]</scope>
    <source>
        <strain evidence="2">CCUG 57263</strain>
    </source>
</reference>